<evidence type="ECO:0000256" key="3">
    <source>
        <dbReference type="ARBA" id="ARBA00022679"/>
    </source>
</evidence>
<dbReference type="GO" id="GO:0008757">
    <property type="term" value="F:S-adenosylmethionine-dependent methyltransferase activity"/>
    <property type="evidence" value="ECO:0007669"/>
    <property type="project" value="InterPro"/>
</dbReference>
<name>A0A7S8C8H1_9HYPH</name>
<dbReference type="PANTHER" id="PTHR44942">
    <property type="entry name" value="METHYLTRANSF_11 DOMAIN-CONTAINING PROTEIN"/>
    <property type="match status" value="1"/>
</dbReference>
<evidence type="ECO:0000313" key="6">
    <source>
        <dbReference type="Proteomes" id="UP000593594"/>
    </source>
</evidence>
<keyword evidence="6" id="KW-1185">Reference proteome</keyword>
<dbReference type="SUPFAM" id="SSF53335">
    <property type="entry name" value="S-adenosyl-L-methionine-dependent methyltransferases"/>
    <property type="match status" value="1"/>
</dbReference>
<reference evidence="5 6" key="1">
    <citation type="submission" date="2020-06" db="EMBL/GenBank/DDBJ databases">
        <title>Genome sequence of 2 isolates from Red Sea Mangroves.</title>
        <authorList>
            <person name="Sefrji F."/>
            <person name="Michoud G."/>
            <person name="Merlino G."/>
            <person name="Daffonchio D."/>
        </authorList>
    </citation>
    <scope>NUCLEOTIDE SEQUENCE [LARGE SCALE GENOMIC DNA]</scope>
    <source>
        <strain evidence="5 6">R1DC25</strain>
    </source>
</reference>
<evidence type="ECO:0000259" key="4">
    <source>
        <dbReference type="Pfam" id="PF08241"/>
    </source>
</evidence>
<evidence type="ECO:0000256" key="1">
    <source>
        <dbReference type="ARBA" id="ARBA00008361"/>
    </source>
</evidence>
<dbReference type="InterPro" id="IPR013216">
    <property type="entry name" value="Methyltransf_11"/>
</dbReference>
<keyword evidence="2 5" id="KW-0489">Methyltransferase</keyword>
<dbReference type="InterPro" id="IPR029063">
    <property type="entry name" value="SAM-dependent_MTases_sf"/>
</dbReference>
<feature type="domain" description="Methyltransferase type 11" evidence="4">
    <location>
        <begin position="42"/>
        <end position="130"/>
    </location>
</feature>
<dbReference type="CDD" id="cd02440">
    <property type="entry name" value="AdoMet_MTases"/>
    <property type="match status" value="1"/>
</dbReference>
<dbReference type="Gene3D" id="3.40.50.150">
    <property type="entry name" value="Vaccinia Virus protein VP39"/>
    <property type="match status" value="1"/>
</dbReference>
<dbReference type="InterPro" id="IPR051052">
    <property type="entry name" value="Diverse_substrate_MTase"/>
</dbReference>
<comment type="similarity">
    <text evidence="1">Belongs to the methyltransferase superfamily.</text>
</comment>
<gene>
    <name evidence="5" type="ORF">HW532_16325</name>
</gene>
<dbReference type="GO" id="GO:0032259">
    <property type="term" value="P:methylation"/>
    <property type="evidence" value="ECO:0007669"/>
    <property type="project" value="UniProtKB-KW"/>
</dbReference>
<dbReference type="Proteomes" id="UP000593594">
    <property type="component" value="Chromosome"/>
</dbReference>
<evidence type="ECO:0000313" key="5">
    <source>
        <dbReference type="EMBL" id="QPC45378.1"/>
    </source>
</evidence>
<keyword evidence="3 5" id="KW-0808">Transferase</keyword>
<evidence type="ECO:0000256" key="2">
    <source>
        <dbReference type="ARBA" id="ARBA00022603"/>
    </source>
</evidence>
<organism evidence="5 6">
    <name type="scientific">Kaustia mangrovi</name>
    <dbReference type="NCBI Taxonomy" id="2593653"/>
    <lineage>
        <taxon>Bacteria</taxon>
        <taxon>Pseudomonadati</taxon>
        <taxon>Pseudomonadota</taxon>
        <taxon>Alphaproteobacteria</taxon>
        <taxon>Hyphomicrobiales</taxon>
        <taxon>Parvibaculaceae</taxon>
        <taxon>Kaustia</taxon>
    </lineage>
</organism>
<dbReference type="Pfam" id="PF08241">
    <property type="entry name" value="Methyltransf_11"/>
    <property type="match status" value="1"/>
</dbReference>
<dbReference type="EMBL" id="CP058214">
    <property type="protein sequence ID" value="QPC45378.1"/>
    <property type="molecule type" value="Genomic_DNA"/>
</dbReference>
<dbReference type="KEGG" id="kmn:HW532_16325"/>
<dbReference type="AlphaFoldDB" id="A0A7S8C8H1"/>
<proteinExistence type="inferred from homology"/>
<sequence>MAKTFKDHFSSRATDYAAYRPTYPPALVDWLAGLAGHHDLALDCGCGTGQLSAMLADRFARVVAVDASAEQIANAKPHDRVEYRQAPADRTGLADRSADLVTVAQAAHWFDLDAFYAEVRRVLKPGGPLALVTYGVIETDGEAGAVLSRFYHDVIAPYWPPERRHVETGYREMAFPFREETAPSFAMTAMWTVDELVGYVDTWSAVRNAEAKIGRAPVERFAADLRAAWGGAGDRREIRWPLSIRAGRVGV</sequence>
<dbReference type="PANTHER" id="PTHR44942:SF4">
    <property type="entry name" value="METHYLTRANSFERASE TYPE 11 DOMAIN-CONTAINING PROTEIN"/>
    <property type="match status" value="1"/>
</dbReference>
<accession>A0A7S8C8H1</accession>
<protein>
    <submittedName>
        <fullName evidence="5">Class I SAM-dependent methyltransferase</fullName>
    </submittedName>
</protein>